<dbReference type="PANTHER" id="PTHR37287">
    <property type="entry name" value="INO EIGHTY SUBUNIT 1"/>
    <property type="match status" value="1"/>
</dbReference>
<dbReference type="Proteomes" id="UP000759537">
    <property type="component" value="Unassembled WGS sequence"/>
</dbReference>
<gene>
    <name evidence="1" type="ORF">DFH94DRAFT_739331</name>
</gene>
<dbReference type="OrthoDB" id="5413003at2759"/>
<dbReference type="InterPro" id="IPR038014">
    <property type="entry name" value="Ies1"/>
</dbReference>
<proteinExistence type="predicted"/>
<dbReference type="EMBL" id="WHVB01000007">
    <property type="protein sequence ID" value="KAF8481307.1"/>
    <property type="molecule type" value="Genomic_DNA"/>
</dbReference>
<organism evidence="1 2">
    <name type="scientific">Russula ochroleuca</name>
    <dbReference type="NCBI Taxonomy" id="152965"/>
    <lineage>
        <taxon>Eukaryota</taxon>
        <taxon>Fungi</taxon>
        <taxon>Dikarya</taxon>
        <taxon>Basidiomycota</taxon>
        <taxon>Agaricomycotina</taxon>
        <taxon>Agaricomycetes</taxon>
        <taxon>Russulales</taxon>
        <taxon>Russulaceae</taxon>
        <taxon>Russula</taxon>
    </lineage>
</organism>
<evidence type="ECO:0008006" key="3">
    <source>
        <dbReference type="Google" id="ProtNLM"/>
    </source>
</evidence>
<accession>A0A9P5MY18</accession>
<evidence type="ECO:0000313" key="2">
    <source>
        <dbReference type="Proteomes" id="UP000759537"/>
    </source>
</evidence>
<evidence type="ECO:0000313" key="1">
    <source>
        <dbReference type="EMBL" id="KAF8481307.1"/>
    </source>
</evidence>
<dbReference type="GO" id="GO:0031011">
    <property type="term" value="C:Ino80 complex"/>
    <property type="evidence" value="ECO:0007669"/>
    <property type="project" value="InterPro"/>
</dbReference>
<protein>
    <recommendedName>
        <fullName evidence="3">Ino eighty subunit 1</fullName>
    </recommendedName>
</protein>
<dbReference type="PANTHER" id="PTHR37287:SF1">
    <property type="entry name" value="INO EIGHTY SUBUNIT 1"/>
    <property type="match status" value="1"/>
</dbReference>
<reference evidence="1" key="1">
    <citation type="submission" date="2019-10" db="EMBL/GenBank/DDBJ databases">
        <authorList>
            <consortium name="DOE Joint Genome Institute"/>
            <person name="Kuo A."/>
            <person name="Miyauchi S."/>
            <person name="Kiss E."/>
            <person name="Drula E."/>
            <person name="Kohler A."/>
            <person name="Sanchez-Garcia M."/>
            <person name="Andreopoulos B."/>
            <person name="Barry K.W."/>
            <person name="Bonito G."/>
            <person name="Buee M."/>
            <person name="Carver A."/>
            <person name="Chen C."/>
            <person name="Cichocki N."/>
            <person name="Clum A."/>
            <person name="Culley D."/>
            <person name="Crous P.W."/>
            <person name="Fauchery L."/>
            <person name="Girlanda M."/>
            <person name="Hayes R."/>
            <person name="Keri Z."/>
            <person name="LaButti K."/>
            <person name="Lipzen A."/>
            <person name="Lombard V."/>
            <person name="Magnuson J."/>
            <person name="Maillard F."/>
            <person name="Morin E."/>
            <person name="Murat C."/>
            <person name="Nolan M."/>
            <person name="Ohm R."/>
            <person name="Pangilinan J."/>
            <person name="Pereira M."/>
            <person name="Perotto S."/>
            <person name="Peter M."/>
            <person name="Riley R."/>
            <person name="Sitrit Y."/>
            <person name="Stielow B."/>
            <person name="Szollosi G."/>
            <person name="Zifcakova L."/>
            <person name="Stursova M."/>
            <person name="Spatafora J.W."/>
            <person name="Tedersoo L."/>
            <person name="Vaario L.-M."/>
            <person name="Yamada A."/>
            <person name="Yan M."/>
            <person name="Wang P."/>
            <person name="Xu J."/>
            <person name="Bruns T."/>
            <person name="Baldrian P."/>
            <person name="Vilgalys R."/>
            <person name="Henrissat B."/>
            <person name="Grigoriev I.V."/>
            <person name="Hibbett D."/>
            <person name="Nagy L.G."/>
            <person name="Martin F.M."/>
        </authorList>
    </citation>
    <scope>NUCLEOTIDE SEQUENCE</scope>
    <source>
        <strain evidence="1">Prilba</strain>
    </source>
</reference>
<reference evidence="1" key="2">
    <citation type="journal article" date="2020" name="Nat. Commun.">
        <title>Large-scale genome sequencing of mycorrhizal fungi provides insights into the early evolution of symbiotic traits.</title>
        <authorList>
            <person name="Miyauchi S."/>
            <person name="Kiss E."/>
            <person name="Kuo A."/>
            <person name="Drula E."/>
            <person name="Kohler A."/>
            <person name="Sanchez-Garcia M."/>
            <person name="Morin E."/>
            <person name="Andreopoulos B."/>
            <person name="Barry K.W."/>
            <person name="Bonito G."/>
            <person name="Buee M."/>
            <person name="Carver A."/>
            <person name="Chen C."/>
            <person name="Cichocki N."/>
            <person name="Clum A."/>
            <person name="Culley D."/>
            <person name="Crous P.W."/>
            <person name="Fauchery L."/>
            <person name="Girlanda M."/>
            <person name="Hayes R.D."/>
            <person name="Keri Z."/>
            <person name="LaButti K."/>
            <person name="Lipzen A."/>
            <person name="Lombard V."/>
            <person name="Magnuson J."/>
            <person name="Maillard F."/>
            <person name="Murat C."/>
            <person name="Nolan M."/>
            <person name="Ohm R.A."/>
            <person name="Pangilinan J."/>
            <person name="Pereira M.F."/>
            <person name="Perotto S."/>
            <person name="Peter M."/>
            <person name="Pfister S."/>
            <person name="Riley R."/>
            <person name="Sitrit Y."/>
            <person name="Stielow J.B."/>
            <person name="Szollosi G."/>
            <person name="Zifcakova L."/>
            <person name="Stursova M."/>
            <person name="Spatafora J.W."/>
            <person name="Tedersoo L."/>
            <person name="Vaario L.M."/>
            <person name="Yamada A."/>
            <person name="Yan M."/>
            <person name="Wang P."/>
            <person name="Xu J."/>
            <person name="Bruns T."/>
            <person name="Baldrian P."/>
            <person name="Vilgalys R."/>
            <person name="Dunand C."/>
            <person name="Henrissat B."/>
            <person name="Grigoriev I.V."/>
            <person name="Hibbett D."/>
            <person name="Nagy L.G."/>
            <person name="Martin F.M."/>
        </authorList>
    </citation>
    <scope>NUCLEOTIDE SEQUENCE</scope>
    <source>
        <strain evidence="1">Prilba</strain>
    </source>
</reference>
<sequence>MDPSRMSTQPQYVSRKTLAIKRGDSEILTRNDVQYAFLYHVFNDKTLAFTDETPGKPPTKVNFCDLYVHALYNSAKCSKVMRDKMLETPAFAIEFAKISLLTNVGRINTTMAFFPEMKTALRSYHPVPSLQKTDGNVQDAPRIKNCLKAAFLPGEQKSAPPSTPADILARAKAGHIPPTSVVNLIFVLVNYSSSLMPVHFEPDVEFVDLFLPINISSAARAKAFLWMIFHYHEGPNLANPFSDDHARRNPGKVPWLLRLSRDEQLHENVDPPEEVEWGKKMAQARSRFLQDLVAGGELDKAARTLSGSSSYDAESSSARRARTQPYFAPDVTRTTFHHYVPTNGGKAKPSQPVPLTVVNSNVRTREQWLEHRDDYSLLHQSWQRIQNTDPLDDSDGEDFLNDHVSLRLDYQRRLHVLDLFRLPSTPSRFPTSG</sequence>
<keyword evidence="2" id="KW-1185">Reference proteome</keyword>
<name>A0A9P5MY18_9AGAM</name>
<comment type="caution">
    <text evidence="1">The sequence shown here is derived from an EMBL/GenBank/DDBJ whole genome shotgun (WGS) entry which is preliminary data.</text>
</comment>
<dbReference type="AlphaFoldDB" id="A0A9P5MY18"/>